<keyword evidence="4 5" id="KW-0472">Membrane</keyword>
<organism evidence="6 7">
    <name type="scientific">Steroidobacter agaridevorans</name>
    <dbReference type="NCBI Taxonomy" id="2695856"/>
    <lineage>
        <taxon>Bacteria</taxon>
        <taxon>Pseudomonadati</taxon>
        <taxon>Pseudomonadota</taxon>
        <taxon>Gammaproteobacteria</taxon>
        <taxon>Steroidobacterales</taxon>
        <taxon>Steroidobacteraceae</taxon>
        <taxon>Steroidobacter</taxon>
    </lineage>
</organism>
<dbReference type="RefSeq" id="WP_161814783.1">
    <property type="nucleotide sequence ID" value="NZ_BLJN01000005.1"/>
</dbReference>
<name>A0A829YK37_9GAMM</name>
<comment type="subcellular location">
    <subcellularLocation>
        <location evidence="1">Membrane</location>
        <topology evidence="1">Multi-pass membrane protein</topology>
    </subcellularLocation>
</comment>
<keyword evidence="2 5" id="KW-0812">Transmembrane</keyword>
<feature type="transmembrane region" description="Helical" evidence="5">
    <location>
        <begin position="300"/>
        <end position="323"/>
    </location>
</feature>
<evidence type="ECO:0000256" key="3">
    <source>
        <dbReference type="ARBA" id="ARBA00022989"/>
    </source>
</evidence>
<feature type="transmembrane region" description="Helical" evidence="5">
    <location>
        <begin position="370"/>
        <end position="388"/>
    </location>
</feature>
<dbReference type="EMBL" id="BLJN01000005">
    <property type="protein sequence ID" value="GFE83182.1"/>
    <property type="molecule type" value="Genomic_DNA"/>
</dbReference>
<dbReference type="Pfam" id="PF01943">
    <property type="entry name" value="Polysacc_synt"/>
    <property type="match status" value="1"/>
</dbReference>
<accession>A0A829YK37</accession>
<gene>
    <name evidence="6" type="ORF">GCM10011487_51820</name>
</gene>
<feature type="transmembrane region" description="Helical" evidence="5">
    <location>
        <begin position="181"/>
        <end position="202"/>
    </location>
</feature>
<comment type="caution">
    <text evidence="6">The sequence shown here is derived from an EMBL/GenBank/DDBJ whole genome shotgun (WGS) entry which is preliminary data.</text>
</comment>
<evidence type="ECO:0000256" key="2">
    <source>
        <dbReference type="ARBA" id="ARBA00022692"/>
    </source>
</evidence>
<dbReference type="PANTHER" id="PTHR43424">
    <property type="entry name" value="LOCUS PUTATIVE PROTEIN 1-RELATED"/>
    <property type="match status" value="1"/>
</dbReference>
<evidence type="ECO:0000256" key="5">
    <source>
        <dbReference type="SAM" id="Phobius"/>
    </source>
</evidence>
<feature type="transmembrane region" description="Helical" evidence="5">
    <location>
        <begin position="335"/>
        <end position="358"/>
    </location>
</feature>
<dbReference type="PANTHER" id="PTHR43424:SF1">
    <property type="entry name" value="LOCUS PUTATIVE PROTEIN 1-RELATED"/>
    <property type="match status" value="1"/>
</dbReference>
<protein>
    <submittedName>
        <fullName evidence="6">Peptide-binding protein</fullName>
    </submittedName>
</protein>
<feature type="transmembrane region" description="Helical" evidence="5">
    <location>
        <begin position="119"/>
        <end position="142"/>
    </location>
</feature>
<dbReference type="InterPro" id="IPR052556">
    <property type="entry name" value="PolySynth_Transporter"/>
</dbReference>
<feature type="transmembrane region" description="Helical" evidence="5">
    <location>
        <begin position="394"/>
        <end position="416"/>
    </location>
</feature>
<feature type="transmembrane region" description="Helical" evidence="5">
    <location>
        <begin position="89"/>
        <end position="113"/>
    </location>
</feature>
<feature type="transmembrane region" description="Helical" evidence="5">
    <location>
        <begin position="18"/>
        <end position="39"/>
    </location>
</feature>
<evidence type="ECO:0000256" key="4">
    <source>
        <dbReference type="ARBA" id="ARBA00023136"/>
    </source>
</evidence>
<dbReference type="AlphaFoldDB" id="A0A829YK37"/>
<sequence>MAPPSSPTSLGHNTGRNAFALLACRVGADLLNFLLFLVVSRRFGPEGMGEYGYAFALAGLVYYSATLGIDEYGVREYSRLPVERRPALISNLLGAQLCIAVVAVLVLLGYLLITQPRPTTLTIIVSMSVYQLGAAFSATLFVPAMAEQHMLAPAIINLLGRGSAFVVTGLLIWVFGWSLHAASIAFACGGLLMLILALRSAASFKARLLPNLSGRNVLEGTRMLWSFAAVSLLGQLLNRIGVIALSLQIGEAAAGIYTTGLKLVEVACLPLFFIGVAIYPRLCHAFADAMAFQRLARHGLIVGIALAAILALAMYLLVPPLLVPVLGERFAGSETIIAAMAAIVFVQGMEIVLGRLMLAANLNVARAVRITVGTLVCVLLTVGFTPLFGIGATIAALVVSYLLVDLLYFGNLFGALRRRSYAPA</sequence>
<dbReference type="GO" id="GO:0016020">
    <property type="term" value="C:membrane"/>
    <property type="evidence" value="ECO:0007669"/>
    <property type="project" value="UniProtKB-SubCell"/>
</dbReference>
<keyword evidence="7" id="KW-1185">Reference proteome</keyword>
<evidence type="ECO:0000313" key="6">
    <source>
        <dbReference type="EMBL" id="GFE83182.1"/>
    </source>
</evidence>
<feature type="transmembrane region" description="Helical" evidence="5">
    <location>
        <begin position="223"/>
        <end position="249"/>
    </location>
</feature>
<evidence type="ECO:0000313" key="7">
    <source>
        <dbReference type="Proteomes" id="UP000445000"/>
    </source>
</evidence>
<feature type="transmembrane region" description="Helical" evidence="5">
    <location>
        <begin position="154"/>
        <end position="175"/>
    </location>
</feature>
<feature type="transmembrane region" description="Helical" evidence="5">
    <location>
        <begin position="255"/>
        <end position="279"/>
    </location>
</feature>
<dbReference type="InterPro" id="IPR002797">
    <property type="entry name" value="Polysacc_synth"/>
</dbReference>
<proteinExistence type="predicted"/>
<reference evidence="7" key="1">
    <citation type="submission" date="2020-01" db="EMBL/GenBank/DDBJ databases">
        <title>'Steroidobacter agaridevorans' sp. nov., agar-degrading bacteria isolated from rhizosphere soils.</title>
        <authorList>
            <person name="Ikenaga M."/>
            <person name="Kataoka M."/>
            <person name="Murouchi A."/>
            <person name="Katsuragi S."/>
            <person name="Sakai M."/>
        </authorList>
    </citation>
    <scope>NUCLEOTIDE SEQUENCE [LARGE SCALE GENOMIC DNA]</scope>
    <source>
        <strain evidence="7">YU21-B</strain>
    </source>
</reference>
<keyword evidence="3 5" id="KW-1133">Transmembrane helix</keyword>
<evidence type="ECO:0000256" key="1">
    <source>
        <dbReference type="ARBA" id="ARBA00004141"/>
    </source>
</evidence>
<feature type="transmembrane region" description="Helical" evidence="5">
    <location>
        <begin position="51"/>
        <end position="69"/>
    </location>
</feature>
<dbReference type="Proteomes" id="UP000445000">
    <property type="component" value="Unassembled WGS sequence"/>
</dbReference>